<keyword evidence="8" id="KW-1185">Reference proteome</keyword>
<dbReference type="InterPro" id="IPR023753">
    <property type="entry name" value="FAD/NAD-binding_dom"/>
</dbReference>
<proteinExistence type="predicted"/>
<dbReference type="Proteomes" id="UP000244527">
    <property type="component" value="Chromosome"/>
</dbReference>
<dbReference type="SUPFAM" id="SSF51905">
    <property type="entry name" value="FAD/NAD(P)-binding domain"/>
    <property type="match status" value="1"/>
</dbReference>
<dbReference type="InterPro" id="IPR050446">
    <property type="entry name" value="FAD-oxidoreductase/Apoptosis"/>
</dbReference>
<dbReference type="Pfam" id="PF14759">
    <property type="entry name" value="Reductase_C"/>
    <property type="match status" value="1"/>
</dbReference>
<protein>
    <submittedName>
        <fullName evidence="7">Pyridine nucleotide-disulfide oxidoreductase</fullName>
    </submittedName>
</protein>
<reference evidence="7 8" key="1">
    <citation type="submission" date="2017-04" db="EMBL/GenBank/DDBJ databases">
        <title>Compelte genome sequence of WV33.</title>
        <authorList>
            <person name="Lee P.C."/>
        </authorList>
    </citation>
    <scope>NUCLEOTIDE SEQUENCE [LARGE SCALE GENOMIC DNA]</scope>
    <source>
        <strain evidence="7 8">WV33</strain>
    </source>
</reference>
<dbReference type="SUPFAM" id="SSF55424">
    <property type="entry name" value="FAD/NAD-linked reductases, dimerisation (C-terminal) domain"/>
    <property type="match status" value="1"/>
</dbReference>
<comment type="cofactor">
    <cofactor evidence="1">
        <name>FAD</name>
        <dbReference type="ChEBI" id="CHEBI:57692"/>
    </cofactor>
</comment>
<dbReference type="GO" id="GO:0005737">
    <property type="term" value="C:cytoplasm"/>
    <property type="evidence" value="ECO:0007669"/>
    <property type="project" value="TreeGrafter"/>
</dbReference>
<dbReference type="PANTHER" id="PTHR43557:SF2">
    <property type="entry name" value="RIESKE DOMAIN-CONTAINING PROTEIN-RELATED"/>
    <property type="match status" value="1"/>
</dbReference>
<evidence type="ECO:0000313" key="7">
    <source>
        <dbReference type="EMBL" id="AWG22739.1"/>
    </source>
</evidence>
<accession>A0A2S1LG99</accession>
<dbReference type="InterPro" id="IPR016156">
    <property type="entry name" value="FAD/NAD-linked_Rdtase_dimer_sf"/>
</dbReference>
<evidence type="ECO:0000313" key="8">
    <source>
        <dbReference type="Proteomes" id="UP000244527"/>
    </source>
</evidence>
<dbReference type="Pfam" id="PF07992">
    <property type="entry name" value="Pyr_redox_2"/>
    <property type="match status" value="1"/>
</dbReference>
<dbReference type="PANTHER" id="PTHR43557">
    <property type="entry name" value="APOPTOSIS-INDUCING FACTOR 1"/>
    <property type="match status" value="1"/>
</dbReference>
<dbReference type="Gene3D" id="3.50.50.60">
    <property type="entry name" value="FAD/NAD(P)-binding domain"/>
    <property type="match status" value="2"/>
</dbReference>
<feature type="domain" description="Reductase C-terminal" evidence="6">
    <location>
        <begin position="329"/>
        <end position="404"/>
    </location>
</feature>
<organism evidence="7 8">
    <name type="scientific">Flavobacterium faecale</name>
    <dbReference type="NCBI Taxonomy" id="1355330"/>
    <lineage>
        <taxon>Bacteria</taxon>
        <taxon>Pseudomonadati</taxon>
        <taxon>Bacteroidota</taxon>
        <taxon>Flavobacteriia</taxon>
        <taxon>Flavobacteriales</taxon>
        <taxon>Flavobacteriaceae</taxon>
        <taxon>Flavobacterium</taxon>
    </lineage>
</organism>
<evidence type="ECO:0000256" key="3">
    <source>
        <dbReference type="ARBA" id="ARBA00022827"/>
    </source>
</evidence>
<evidence type="ECO:0000256" key="1">
    <source>
        <dbReference type="ARBA" id="ARBA00001974"/>
    </source>
</evidence>
<dbReference type="KEGG" id="ffa:FFWV33_14990"/>
<dbReference type="AlphaFoldDB" id="A0A2S1LG99"/>
<keyword evidence="4" id="KW-0560">Oxidoreductase</keyword>
<name>A0A2S1LG99_9FLAO</name>
<dbReference type="EMBL" id="CP020918">
    <property type="protein sequence ID" value="AWG22739.1"/>
    <property type="molecule type" value="Genomic_DNA"/>
</dbReference>
<dbReference type="GO" id="GO:0016651">
    <property type="term" value="F:oxidoreductase activity, acting on NAD(P)H"/>
    <property type="evidence" value="ECO:0007669"/>
    <property type="project" value="TreeGrafter"/>
</dbReference>
<gene>
    <name evidence="7" type="ORF">FFWV33_14990</name>
</gene>
<evidence type="ECO:0000256" key="2">
    <source>
        <dbReference type="ARBA" id="ARBA00022630"/>
    </source>
</evidence>
<dbReference type="InterPro" id="IPR036188">
    <property type="entry name" value="FAD/NAD-bd_sf"/>
</dbReference>
<sequence>MSGETATKGTCVIIGASHGGVNCATALRREGWKGNIILIDADPVIPYHKPPLSKAYLTSDDAIDKNLLKSLESYEKDAIDLRLGVRVNSIQPKDKTITLSDGETVAYDKLVIATGARPIIPPIPGLDTATNMYPLRTAQNISDIRCFMKTTTLKRVVVIGGGYIGLETAASLKKLGAEVVVLEREDRILARVTAPEMSAFFHELHARNGVEVLTGKNVSAIETHDGYNEVICADGSRYPADMLIVGVGIFVNKELAEQAQLTIENGILVNERAQTSDENIYAIGDCTFHYNPHYKRNIRLESVQNAVDQSKVAAASICGKSPVYDSIPWFWSDQYDVKLQMVGLSQGYNQIILRHEPANPNSFSVWYFKDDVLLSVDAVNNAKAYVIGTKIIKESNSIDKEKLVTVDALKMDAILVS</sequence>
<evidence type="ECO:0000256" key="4">
    <source>
        <dbReference type="ARBA" id="ARBA00023002"/>
    </source>
</evidence>
<keyword evidence="3" id="KW-0274">FAD</keyword>
<dbReference type="PRINTS" id="PR00411">
    <property type="entry name" value="PNDRDTASEI"/>
</dbReference>
<feature type="domain" description="FAD/NAD(P)-binding" evidence="5">
    <location>
        <begin position="11"/>
        <end position="309"/>
    </location>
</feature>
<dbReference type="InterPro" id="IPR028202">
    <property type="entry name" value="Reductase_C"/>
</dbReference>
<evidence type="ECO:0000259" key="5">
    <source>
        <dbReference type="Pfam" id="PF07992"/>
    </source>
</evidence>
<dbReference type="RefSeq" id="WP_108741656.1">
    <property type="nucleotide sequence ID" value="NZ_CP020918.1"/>
</dbReference>
<dbReference type="PRINTS" id="PR00368">
    <property type="entry name" value="FADPNR"/>
</dbReference>
<dbReference type="OrthoDB" id="9792592at2"/>
<dbReference type="Gene3D" id="3.30.390.30">
    <property type="match status" value="1"/>
</dbReference>
<keyword evidence="2" id="KW-0285">Flavoprotein</keyword>
<evidence type="ECO:0000259" key="6">
    <source>
        <dbReference type="Pfam" id="PF14759"/>
    </source>
</evidence>